<dbReference type="InterPro" id="IPR007148">
    <property type="entry name" value="SSU_processome_Utp12"/>
</dbReference>
<evidence type="ECO:0000256" key="3">
    <source>
        <dbReference type="ARBA" id="ARBA00038335"/>
    </source>
</evidence>
<reference evidence="7 8" key="1">
    <citation type="submission" date="2024-04" db="EMBL/GenBank/DDBJ databases">
        <title>Symmetric and asymmetric DNA N6-adenine methylation regulates different biological responses in Mucorales.</title>
        <authorList>
            <consortium name="Lawrence Berkeley National Laboratory"/>
            <person name="Lax C."/>
            <person name="Mondo S.J."/>
            <person name="Osorio-Concepcion M."/>
            <person name="Muszewska A."/>
            <person name="Corrochano-Luque M."/>
            <person name="Gutierrez G."/>
            <person name="Riley R."/>
            <person name="Lipzen A."/>
            <person name="Guo J."/>
            <person name="Hundley H."/>
            <person name="Amirebrahimi M."/>
            <person name="Ng V."/>
            <person name="Lorenzo-Gutierrez D."/>
            <person name="Binder U."/>
            <person name="Yang J."/>
            <person name="Song Y."/>
            <person name="Canovas D."/>
            <person name="Navarro E."/>
            <person name="Freitag M."/>
            <person name="Gabaldon T."/>
            <person name="Grigoriev I.V."/>
            <person name="Corrochano L.M."/>
            <person name="Nicolas F.E."/>
            <person name="Garre V."/>
        </authorList>
    </citation>
    <scope>NUCLEOTIDE SEQUENCE [LARGE SCALE GENOMIC DNA]</scope>
    <source>
        <strain evidence="7 8">L51</strain>
    </source>
</reference>
<dbReference type="PANTHER" id="PTHR44267:SF1">
    <property type="entry name" value="WD REPEAT-CONTAINING PROTEIN 43"/>
    <property type="match status" value="1"/>
</dbReference>
<dbReference type="SUPFAM" id="SSF50978">
    <property type="entry name" value="WD40 repeat-like"/>
    <property type="match status" value="1"/>
</dbReference>
<dbReference type="PROSITE" id="PS50082">
    <property type="entry name" value="WD_REPEATS_2"/>
    <property type="match status" value="1"/>
</dbReference>
<feature type="region of interest" description="Disordered" evidence="5">
    <location>
        <begin position="655"/>
        <end position="737"/>
    </location>
</feature>
<evidence type="ECO:0000256" key="2">
    <source>
        <dbReference type="ARBA" id="ARBA00023242"/>
    </source>
</evidence>
<dbReference type="SMART" id="SM00320">
    <property type="entry name" value="WD40"/>
    <property type="match status" value="4"/>
</dbReference>
<keyword evidence="4" id="KW-0853">WD repeat</keyword>
<proteinExistence type="inferred from homology"/>
<evidence type="ECO:0000256" key="5">
    <source>
        <dbReference type="SAM" id="MobiDB-lite"/>
    </source>
</evidence>
<dbReference type="InterPro" id="IPR001680">
    <property type="entry name" value="WD40_rpt"/>
</dbReference>
<feature type="domain" description="Small-subunit processome Utp12" evidence="6">
    <location>
        <begin position="526"/>
        <end position="630"/>
    </location>
</feature>
<evidence type="ECO:0000256" key="1">
    <source>
        <dbReference type="ARBA" id="ARBA00004123"/>
    </source>
</evidence>
<keyword evidence="2" id="KW-0539">Nucleus</keyword>
<comment type="caution">
    <text evidence="7">The sequence shown here is derived from an EMBL/GenBank/DDBJ whole genome shotgun (WGS) entry which is preliminary data.</text>
</comment>
<dbReference type="Gene3D" id="2.130.10.10">
    <property type="entry name" value="YVTN repeat-like/Quinoprotein amine dehydrogenase"/>
    <property type="match status" value="1"/>
</dbReference>
<dbReference type="InterPro" id="IPR015943">
    <property type="entry name" value="WD40/YVTN_repeat-like_dom_sf"/>
</dbReference>
<organism evidence="7 8">
    <name type="scientific">Phycomyces blakesleeanus</name>
    <dbReference type="NCBI Taxonomy" id="4837"/>
    <lineage>
        <taxon>Eukaryota</taxon>
        <taxon>Fungi</taxon>
        <taxon>Fungi incertae sedis</taxon>
        <taxon>Mucoromycota</taxon>
        <taxon>Mucoromycotina</taxon>
        <taxon>Mucoromycetes</taxon>
        <taxon>Mucorales</taxon>
        <taxon>Phycomycetaceae</taxon>
        <taxon>Phycomyces</taxon>
    </lineage>
</organism>
<dbReference type="InterPro" id="IPR052414">
    <property type="entry name" value="U3_snoRNA-assoc_WDR"/>
</dbReference>
<keyword evidence="8" id="KW-1185">Reference proteome</keyword>
<dbReference type="InterPro" id="IPR016024">
    <property type="entry name" value="ARM-type_fold"/>
</dbReference>
<name>A0ABR3B831_PHYBL</name>
<dbReference type="PROSITE" id="PS50294">
    <property type="entry name" value="WD_REPEATS_REGION"/>
    <property type="match status" value="1"/>
</dbReference>
<evidence type="ECO:0000313" key="7">
    <source>
        <dbReference type="EMBL" id="KAL0091819.1"/>
    </source>
</evidence>
<evidence type="ECO:0000313" key="8">
    <source>
        <dbReference type="Proteomes" id="UP001448207"/>
    </source>
</evidence>
<sequence length="737" mass="82083">MDLKSFGRFQYKKKKADHLQLALSIMGKPTFKPNPDTSVTTTSTAAAASAGILLTGFDTSPTADHFALVTHGIDRHRLRIFNVRSGTVNNDHTGDKKEKFTSLTWGHVRDDGDLGQTTESKANKRRRGLANLNKVVALGTNNGTVVIYSLIHGAIVKRLAGAHTMAILDFILNKNGTKGYSLAEDNYIVEWDIEQEKEVKKWKADVKNARKLKLSHDETRLATAGHTISLWDLASMKVLKKYTGHASGVTQLAFSHQDDVLVSSAEDDRYVNVWDAQLKNDNTNNLTSLTLENNVAHIDFSETETSVLAVSEDGIVGIWQNADSPTSASASSGPRRKTIRSMTRPADANIKVVSSQKEDVIIPIIAARYVSDANGKSVMIARGSSIKPVFEVVPYVNEETGALLDDIVLSRQVINNFLMEDASIAANNLKTTRKTYDEASVMVVGNTDFSVRGPKMHVSNEASAKNTIEEVSLDNTEEPSIEQKLQQMNVEEEQTTTRPKKTTTRKIVAPSAGTLQNVLIQALHSNDVQLLEACLSHTRIDIVHRTVQRLPANHVIPLLFQLISRFQEKPNRGRNMLIWINAVLTLHTAYLMTVPDLVNKLSGFYQALDSRVGVFPKLLSLRGRLDMVQSQIDTRSRHAVDNKQAEEAHMPLNVYVEEDSDNEAEDSVNEDDLMSSAEESDIEMLDIESENEEEEDDEEEDDDEDDEEEEEEEEVESGEEDEDEKKEDSEEDSEEEH</sequence>
<protein>
    <submittedName>
        <fullName evidence="7">WD40-repeat-containing domain protein</fullName>
    </submittedName>
</protein>
<dbReference type="Proteomes" id="UP001448207">
    <property type="component" value="Unassembled WGS sequence"/>
</dbReference>
<gene>
    <name evidence="7" type="ORF">J3Q64DRAFT_1725459</name>
</gene>
<accession>A0ABR3B831</accession>
<dbReference type="InterPro" id="IPR036322">
    <property type="entry name" value="WD40_repeat_dom_sf"/>
</dbReference>
<dbReference type="Pfam" id="PF00400">
    <property type="entry name" value="WD40"/>
    <property type="match status" value="1"/>
</dbReference>
<evidence type="ECO:0000256" key="4">
    <source>
        <dbReference type="PROSITE-ProRule" id="PRU00221"/>
    </source>
</evidence>
<comment type="subcellular location">
    <subcellularLocation>
        <location evidence="1">Nucleus</location>
    </subcellularLocation>
</comment>
<dbReference type="SUPFAM" id="SSF48371">
    <property type="entry name" value="ARM repeat"/>
    <property type="match status" value="1"/>
</dbReference>
<evidence type="ECO:0000259" key="6">
    <source>
        <dbReference type="Pfam" id="PF04003"/>
    </source>
</evidence>
<feature type="repeat" description="WD" evidence="4">
    <location>
        <begin position="242"/>
        <end position="275"/>
    </location>
</feature>
<dbReference type="EMBL" id="JBCLYO010000003">
    <property type="protein sequence ID" value="KAL0091819.1"/>
    <property type="molecule type" value="Genomic_DNA"/>
</dbReference>
<feature type="compositionally biased region" description="Acidic residues" evidence="5">
    <location>
        <begin position="656"/>
        <end position="737"/>
    </location>
</feature>
<comment type="similarity">
    <text evidence="3">Belongs to the UTP5 family.</text>
</comment>
<dbReference type="PANTHER" id="PTHR44267">
    <property type="entry name" value="WD REPEAT-CONTAINING PROTEIN 43"/>
    <property type="match status" value="1"/>
</dbReference>
<dbReference type="Pfam" id="PF04003">
    <property type="entry name" value="Utp12"/>
    <property type="match status" value="1"/>
</dbReference>